<keyword evidence="2" id="KW-1185">Reference proteome</keyword>
<reference evidence="1 2" key="1">
    <citation type="submission" date="2019-02" db="EMBL/GenBank/DDBJ databases">
        <title>Sequencing the genomes of 1000 actinobacteria strains.</title>
        <authorList>
            <person name="Klenk H.-P."/>
        </authorList>
    </citation>
    <scope>NUCLEOTIDE SEQUENCE [LARGE SCALE GENOMIC DNA]</scope>
    <source>
        <strain evidence="1 2">DSM 17364</strain>
    </source>
</reference>
<proteinExistence type="predicted"/>
<sequence>MRKASKGFEPNEYTKTLVAISYKLGIPFQDLLDLPDFVIQEYINLALREAEETDKANKKK</sequence>
<protein>
    <submittedName>
        <fullName evidence="1">Uncharacterized protein</fullName>
    </submittedName>
</protein>
<accession>A0A4Q8ABB5</accession>
<dbReference type="Proteomes" id="UP000292685">
    <property type="component" value="Unassembled WGS sequence"/>
</dbReference>
<dbReference type="AlphaFoldDB" id="A0A4Q8ABB5"/>
<dbReference type="EMBL" id="SHLA01000001">
    <property type="protein sequence ID" value="RZU61450.1"/>
    <property type="molecule type" value="Genomic_DNA"/>
</dbReference>
<organism evidence="1 2">
    <name type="scientific">Zhihengliuella halotolerans</name>
    <dbReference type="NCBI Taxonomy" id="370736"/>
    <lineage>
        <taxon>Bacteria</taxon>
        <taxon>Bacillati</taxon>
        <taxon>Actinomycetota</taxon>
        <taxon>Actinomycetes</taxon>
        <taxon>Micrococcales</taxon>
        <taxon>Micrococcaceae</taxon>
        <taxon>Zhihengliuella</taxon>
    </lineage>
</organism>
<name>A0A4Q8ABB5_9MICC</name>
<comment type="caution">
    <text evidence="1">The sequence shown here is derived from an EMBL/GenBank/DDBJ whole genome shotgun (WGS) entry which is preliminary data.</text>
</comment>
<evidence type="ECO:0000313" key="2">
    <source>
        <dbReference type="Proteomes" id="UP000292685"/>
    </source>
</evidence>
<evidence type="ECO:0000313" key="1">
    <source>
        <dbReference type="EMBL" id="RZU61450.1"/>
    </source>
</evidence>
<gene>
    <name evidence="1" type="ORF">EV380_1020</name>
</gene>